<organism evidence="2 3">
    <name type="scientific">Candidatus Roizmanbacteria bacterium RIFCSPLOWO2_01_FULL_37_16</name>
    <dbReference type="NCBI Taxonomy" id="1802058"/>
    <lineage>
        <taxon>Bacteria</taxon>
        <taxon>Candidatus Roizmaniibacteriota</taxon>
    </lineage>
</organism>
<dbReference type="Proteomes" id="UP000178040">
    <property type="component" value="Unassembled WGS sequence"/>
</dbReference>
<comment type="caution">
    <text evidence="2">The sequence shown here is derived from an EMBL/GenBank/DDBJ whole genome shotgun (WGS) entry which is preliminary data.</text>
</comment>
<keyword evidence="1" id="KW-0812">Transmembrane</keyword>
<evidence type="ECO:0008006" key="4">
    <source>
        <dbReference type="Google" id="ProtNLM"/>
    </source>
</evidence>
<feature type="transmembrane region" description="Helical" evidence="1">
    <location>
        <begin position="12"/>
        <end position="32"/>
    </location>
</feature>
<name>A0A1F7IPZ0_9BACT</name>
<reference evidence="2 3" key="1">
    <citation type="journal article" date="2016" name="Nat. Commun.">
        <title>Thousands of microbial genomes shed light on interconnected biogeochemical processes in an aquifer system.</title>
        <authorList>
            <person name="Anantharaman K."/>
            <person name="Brown C.T."/>
            <person name="Hug L.A."/>
            <person name="Sharon I."/>
            <person name="Castelle C.J."/>
            <person name="Probst A.J."/>
            <person name="Thomas B.C."/>
            <person name="Singh A."/>
            <person name="Wilkins M.J."/>
            <person name="Karaoz U."/>
            <person name="Brodie E.L."/>
            <person name="Williams K.H."/>
            <person name="Hubbard S.S."/>
            <person name="Banfield J.F."/>
        </authorList>
    </citation>
    <scope>NUCLEOTIDE SEQUENCE [LARGE SCALE GENOMIC DNA]</scope>
</reference>
<proteinExistence type="predicted"/>
<sequence>MNYYLGMTAKKALKLVFIFSIAGVLFSGYLSYMELWGSGCNNSFVQCGSDFSLFNLPACVYGFFMYLTISVISLLGLQEKQKK</sequence>
<protein>
    <recommendedName>
        <fullName evidence="4">Vitamin K epoxide reductase domain-containing protein</fullName>
    </recommendedName>
</protein>
<evidence type="ECO:0000313" key="3">
    <source>
        <dbReference type="Proteomes" id="UP000178040"/>
    </source>
</evidence>
<gene>
    <name evidence="2" type="ORF">A3B40_02610</name>
</gene>
<keyword evidence="1" id="KW-1133">Transmembrane helix</keyword>
<dbReference type="Gene3D" id="1.20.1440.130">
    <property type="entry name" value="VKOR domain"/>
    <property type="match status" value="1"/>
</dbReference>
<feature type="transmembrane region" description="Helical" evidence="1">
    <location>
        <begin position="52"/>
        <end position="77"/>
    </location>
</feature>
<dbReference type="AlphaFoldDB" id="A0A1F7IPZ0"/>
<dbReference type="InterPro" id="IPR038354">
    <property type="entry name" value="VKOR_sf"/>
</dbReference>
<accession>A0A1F7IPZ0</accession>
<evidence type="ECO:0000256" key="1">
    <source>
        <dbReference type="SAM" id="Phobius"/>
    </source>
</evidence>
<keyword evidence="1" id="KW-0472">Membrane</keyword>
<evidence type="ECO:0000313" key="2">
    <source>
        <dbReference type="EMBL" id="OGK45425.1"/>
    </source>
</evidence>
<dbReference type="EMBL" id="MGAI01000008">
    <property type="protein sequence ID" value="OGK45425.1"/>
    <property type="molecule type" value="Genomic_DNA"/>
</dbReference>